<feature type="region of interest" description="Disordered" evidence="9">
    <location>
        <begin position="75"/>
        <end position="159"/>
    </location>
</feature>
<dbReference type="InterPro" id="IPR044929">
    <property type="entry name" value="DNA/RNA_non-sp_Endonuclease_sf"/>
</dbReference>
<dbReference type="SMART" id="SM00208">
    <property type="entry name" value="TNFR"/>
    <property type="match status" value="4"/>
</dbReference>
<dbReference type="InterPro" id="IPR001368">
    <property type="entry name" value="TNFR/NGFR_Cys_rich_reg"/>
</dbReference>
<dbReference type="Proteomes" id="UP000298787">
    <property type="component" value="Chromosome 20"/>
</dbReference>
<dbReference type="STRING" id="240159.A0A4U5VPU6"/>
<keyword evidence="5" id="KW-0677">Repeat</keyword>
<keyword evidence="6 8" id="KW-1015">Disulfide bond</keyword>
<keyword evidence="10" id="KW-0812">Transmembrane</keyword>
<reference evidence="12 13" key="1">
    <citation type="submission" date="2019-01" db="EMBL/GenBank/DDBJ databases">
        <title>Genome Assembly of Collichthys lucidus.</title>
        <authorList>
            <person name="Cai M."/>
            <person name="Xiao S."/>
        </authorList>
    </citation>
    <scope>NUCLEOTIDE SEQUENCE [LARGE SCALE GENOMIC DNA]</scope>
    <source>
        <strain evidence="12">JT15FE1705JMU</strain>
        <tissue evidence="12">Muscle</tissue>
    </source>
</reference>
<keyword evidence="10" id="KW-1133">Transmembrane helix</keyword>
<evidence type="ECO:0000256" key="10">
    <source>
        <dbReference type="SAM" id="Phobius"/>
    </source>
</evidence>
<evidence type="ECO:0000256" key="5">
    <source>
        <dbReference type="ARBA" id="ARBA00022737"/>
    </source>
</evidence>
<feature type="disulfide bond" evidence="8">
    <location>
        <begin position="328"/>
        <end position="341"/>
    </location>
</feature>
<evidence type="ECO:0000256" key="7">
    <source>
        <dbReference type="ARBA" id="ARBA00023180"/>
    </source>
</evidence>
<dbReference type="GO" id="GO:0006915">
    <property type="term" value="P:apoptotic process"/>
    <property type="evidence" value="ECO:0007669"/>
    <property type="project" value="UniProtKB-KW"/>
</dbReference>
<sequence length="784" mass="88225">MSCLCLQNAEDESQWVEDLLKLHTARVRDVEILTGLDLYRSTNLTYISTLSLKTYLHTFETSAIHNICRRSAGAQHKQQQTTTNNTNNNKQQQTTQTTTNNCKNTDNNKPHKQQQTIQTTANNNKQHKPQQQQTTANNNKQHKPVQTANNNKQQQTTANNTNNCKQLLLETEEKALHWKTWFQFIDPDNQFGSHICSTRNYGNIEKSELVVLMPRGQIGVLAVSIVTLILGLGLGLGLDKGASLLAVPQIFMTSLFPLVLLSMRTVAASPHTFTNTDPNTGMSVVCDTCPPGTYLRARCTSTTKSDCAPCPSGSFTELWNYIPKCLRCGICGHHQVEKTACTADKDCQCECKQGYYYKKKYDMCLSHSECHYGEGVLTKGTVDEDTVCYSCPDGTFSNTVSAQHNCTEHKNCSASGLQLVLRGSAWHDSVCASCEDVTTKEGADYLREILPSFFVHQKLSIKRLRRVAVKLPYEGNRRPAVTTDLNRSALYEQINAWISSATAAQIRQLPDMLTKAGVNAGERLENKLKRIDSQLRERETLTGTDPVHSKDKQEDSEKDWENWQEANNDAETERRIERDEWKFLIFAIKVEVSSVARNTSDQTVPEAVAADNPSSHTLHPSLYIGFREMLTVILRWRCDQLRLRSPGSVVLVRTVPVPLHHDHMSPFKKKRAFDWLAYVRRQTAALSARVYPRLLSTPPDSTLEFTSAEDMEEKTDIPNELFGQADLTALLMEAQKKSLSSQAHNEKCLNDRPHSTQLSEQCLYSTGKTMAPDKDKDRIVEDVG</sequence>
<keyword evidence="7" id="KW-0325">Glycoprotein</keyword>
<dbReference type="Gene3D" id="3.40.570.10">
    <property type="entry name" value="Extracellular Endonuclease, subunit A"/>
    <property type="match status" value="1"/>
</dbReference>
<keyword evidence="10" id="KW-0472">Membrane</keyword>
<dbReference type="AlphaFoldDB" id="A0A4U5VPU6"/>
<feature type="disulfide bond" evidence="8">
    <location>
        <begin position="310"/>
        <end position="325"/>
    </location>
</feature>
<feature type="domain" description="TNFR-Cys" evidence="11">
    <location>
        <begin position="309"/>
        <end position="349"/>
    </location>
</feature>
<dbReference type="InterPro" id="IPR048522">
    <property type="entry name" value="Death_3_fish"/>
</dbReference>
<feature type="transmembrane region" description="Helical" evidence="10">
    <location>
        <begin position="218"/>
        <end position="236"/>
    </location>
</feature>
<evidence type="ECO:0000256" key="8">
    <source>
        <dbReference type="PROSITE-ProRule" id="PRU00206"/>
    </source>
</evidence>
<evidence type="ECO:0000313" key="13">
    <source>
        <dbReference type="Proteomes" id="UP000298787"/>
    </source>
</evidence>
<dbReference type="Gene3D" id="2.10.50.10">
    <property type="entry name" value="Tumor Necrosis Factor Receptor, subunit A, domain 2"/>
    <property type="match status" value="2"/>
</dbReference>
<feature type="compositionally biased region" description="Low complexity" evidence="9">
    <location>
        <begin position="146"/>
        <end position="159"/>
    </location>
</feature>
<evidence type="ECO:0000256" key="4">
    <source>
        <dbReference type="ARBA" id="ARBA00022729"/>
    </source>
</evidence>
<dbReference type="PANTHER" id="PTHR23097">
    <property type="entry name" value="TUMOR NECROSIS FACTOR RECEPTOR SUPERFAMILY MEMBER"/>
    <property type="match status" value="1"/>
</dbReference>
<feature type="compositionally biased region" description="Basic and acidic residues" evidence="9">
    <location>
        <begin position="547"/>
        <end position="561"/>
    </location>
</feature>
<comment type="subcellular location">
    <subcellularLocation>
        <location evidence="1">Secreted</location>
    </subcellularLocation>
</comment>
<keyword evidence="13" id="KW-1185">Reference proteome</keyword>
<dbReference type="GO" id="GO:0005576">
    <property type="term" value="C:extracellular region"/>
    <property type="evidence" value="ECO:0007669"/>
    <property type="project" value="UniProtKB-SubCell"/>
</dbReference>
<feature type="disulfide bond" evidence="8">
    <location>
        <begin position="331"/>
        <end position="349"/>
    </location>
</feature>
<evidence type="ECO:0000256" key="2">
    <source>
        <dbReference type="ARBA" id="ARBA00022525"/>
    </source>
</evidence>
<feature type="repeat" description="TNFR-Cys" evidence="8">
    <location>
        <begin position="309"/>
        <end position="349"/>
    </location>
</feature>
<dbReference type="PANTHER" id="PTHR23097:SF116">
    <property type="entry name" value="TUMOR NECROSIS FACTOR RECEPTOR SUPERFAMILY MEMBER 6B"/>
    <property type="match status" value="1"/>
</dbReference>
<dbReference type="Pfam" id="PF21733">
    <property type="entry name" value="Death_3"/>
    <property type="match status" value="1"/>
</dbReference>
<evidence type="ECO:0000256" key="3">
    <source>
        <dbReference type="ARBA" id="ARBA00022703"/>
    </source>
</evidence>
<evidence type="ECO:0000313" key="12">
    <source>
        <dbReference type="EMBL" id="TKS89195.1"/>
    </source>
</evidence>
<evidence type="ECO:0000256" key="6">
    <source>
        <dbReference type="ARBA" id="ARBA00023157"/>
    </source>
</evidence>
<keyword evidence="4" id="KW-0732">Signal</keyword>
<evidence type="ECO:0000259" key="11">
    <source>
        <dbReference type="PROSITE" id="PS50050"/>
    </source>
</evidence>
<accession>A0A4U5VPU6</accession>
<gene>
    <name evidence="12" type="ORF">D9C73_022374</name>
</gene>
<protein>
    <submittedName>
        <fullName evidence="12">Tumor necrosis factor receptor superfamily member 6B</fullName>
    </submittedName>
</protein>
<feature type="region of interest" description="Disordered" evidence="9">
    <location>
        <begin position="763"/>
        <end position="784"/>
    </location>
</feature>
<dbReference type="Pfam" id="PF00020">
    <property type="entry name" value="TNFR_c6"/>
    <property type="match status" value="2"/>
</dbReference>
<feature type="compositionally biased region" description="Basic and acidic residues" evidence="9">
    <location>
        <begin position="771"/>
        <end position="784"/>
    </location>
</feature>
<keyword evidence="2" id="KW-0964">Secreted</keyword>
<proteinExistence type="predicted"/>
<feature type="region of interest" description="Disordered" evidence="9">
    <location>
        <begin position="535"/>
        <end position="571"/>
    </location>
</feature>
<evidence type="ECO:0000256" key="9">
    <source>
        <dbReference type="SAM" id="MobiDB-lite"/>
    </source>
</evidence>
<dbReference type="EMBL" id="CM014097">
    <property type="protein sequence ID" value="TKS89195.1"/>
    <property type="molecule type" value="Genomic_DNA"/>
</dbReference>
<dbReference type="InterPro" id="IPR052459">
    <property type="entry name" value="TNFRSF_decoy_receptor"/>
</dbReference>
<keyword evidence="12" id="KW-0675">Receptor</keyword>
<dbReference type="PROSITE" id="PS50050">
    <property type="entry name" value="TNFR_NGFR_2"/>
    <property type="match status" value="1"/>
</dbReference>
<feature type="compositionally biased region" description="Low complexity" evidence="9">
    <location>
        <begin position="77"/>
        <end position="139"/>
    </location>
</feature>
<dbReference type="SUPFAM" id="SSF57586">
    <property type="entry name" value="TNF receptor-like"/>
    <property type="match status" value="2"/>
</dbReference>
<keyword evidence="3" id="KW-0053">Apoptosis</keyword>
<organism evidence="12 13">
    <name type="scientific">Collichthys lucidus</name>
    <name type="common">Big head croaker</name>
    <name type="synonym">Sciaena lucida</name>
    <dbReference type="NCBI Taxonomy" id="240159"/>
    <lineage>
        <taxon>Eukaryota</taxon>
        <taxon>Metazoa</taxon>
        <taxon>Chordata</taxon>
        <taxon>Craniata</taxon>
        <taxon>Vertebrata</taxon>
        <taxon>Euteleostomi</taxon>
        <taxon>Actinopterygii</taxon>
        <taxon>Neopterygii</taxon>
        <taxon>Teleostei</taxon>
        <taxon>Neoteleostei</taxon>
        <taxon>Acanthomorphata</taxon>
        <taxon>Eupercaria</taxon>
        <taxon>Sciaenidae</taxon>
        <taxon>Collichthys</taxon>
    </lineage>
</organism>
<feature type="transmembrane region" description="Helical" evidence="10">
    <location>
        <begin position="242"/>
        <end position="261"/>
    </location>
</feature>
<evidence type="ECO:0000256" key="1">
    <source>
        <dbReference type="ARBA" id="ARBA00004613"/>
    </source>
</evidence>
<name>A0A4U5VPU6_COLLU</name>